<proteinExistence type="predicted"/>
<keyword evidence="1" id="KW-0175">Coiled coil</keyword>
<feature type="coiled-coil region" evidence="1">
    <location>
        <begin position="294"/>
        <end position="388"/>
    </location>
</feature>
<dbReference type="AlphaFoldDB" id="A0ABC8TRW6"/>
<keyword evidence="3" id="KW-1185">Reference proteome</keyword>
<dbReference type="Proteomes" id="UP001642360">
    <property type="component" value="Unassembled WGS sequence"/>
</dbReference>
<organism evidence="2 3">
    <name type="scientific">Ilex paraguariensis</name>
    <name type="common">yerba mate</name>
    <dbReference type="NCBI Taxonomy" id="185542"/>
    <lineage>
        <taxon>Eukaryota</taxon>
        <taxon>Viridiplantae</taxon>
        <taxon>Streptophyta</taxon>
        <taxon>Embryophyta</taxon>
        <taxon>Tracheophyta</taxon>
        <taxon>Spermatophyta</taxon>
        <taxon>Magnoliopsida</taxon>
        <taxon>eudicotyledons</taxon>
        <taxon>Gunneridae</taxon>
        <taxon>Pentapetalae</taxon>
        <taxon>asterids</taxon>
        <taxon>campanulids</taxon>
        <taxon>Aquifoliales</taxon>
        <taxon>Aquifoliaceae</taxon>
        <taxon>Ilex</taxon>
    </lineage>
</organism>
<comment type="caution">
    <text evidence="2">The sequence shown here is derived from an EMBL/GenBank/DDBJ whole genome shotgun (WGS) entry which is preliminary data.</text>
</comment>
<evidence type="ECO:0000256" key="1">
    <source>
        <dbReference type="SAM" id="Coils"/>
    </source>
</evidence>
<accession>A0ABC8TRW6</accession>
<evidence type="ECO:0000313" key="3">
    <source>
        <dbReference type="Proteomes" id="UP001642360"/>
    </source>
</evidence>
<feature type="coiled-coil region" evidence="1">
    <location>
        <begin position="6"/>
        <end position="58"/>
    </location>
</feature>
<protein>
    <submittedName>
        <fullName evidence="2">Uncharacterized protein</fullName>
    </submittedName>
</protein>
<sequence>MVLLKLSKFKLQLQALVSEVRELRERELSAHEQLQLSIQKQKQTEEEFNTKLTGLEAELALSNELGQKLEMKVRYLQSDNTMLENKQKELKGTINSLLQSRDGFLKSYEDSTCEMKRSIESRDRKIAVLLEKINAHLLLIGTIEKEASSVKQVVDNVQHALNDKEEVVAGLKSKLDKVSTFEMLFVEKINNLESKLRNDEDDLGRKYKIIMELEAQMEAAKFTNKSHPQIDELQKIVSAKDLIIQNLISEKKALQFELGSLGVIVKKIQDTVIQMNEEVREREEFGGKMVLLKLSKFKLQLQALVSEVRELRERELSAYEQLQLSIQKQKQTEEEFNTKLTGLEAELALSNELGQKLEMKVRYLQSDNAMLENKQKELKGTINSLLQSRDGFLKSYEDSTCEMKRSIESRDRKIAVLLEKINAHLLLIGTIEKEASSVKQVVDNVQHALNDKEEVVAGLKSKLDKVSTFEMLFVEKINNLESKLRNDEDDLGRKYKIIMELEAQMEAAKFTNKSHPQIDEISI</sequence>
<evidence type="ECO:0000313" key="2">
    <source>
        <dbReference type="EMBL" id="CAK9172234.1"/>
    </source>
</evidence>
<reference evidence="2 3" key="1">
    <citation type="submission" date="2024-02" db="EMBL/GenBank/DDBJ databases">
        <authorList>
            <person name="Vignale AGUSTIN F."/>
            <person name="Sosa J E."/>
            <person name="Modenutti C."/>
        </authorList>
    </citation>
    <scope>NUCLEOTIDE SEQUENCE [LARGE SCALE GENOMIC DNA]</scope>
</reference>
<gene>
    <name evidence="2" type="ORF">ILEXP_LOCUS41876</name>
</gene>
<name>A0ABC8TRW6_9AQUA</name>
<dbReference type="EMBL" id="CAUOFW020005946">
    <property type="protein sequence ID" value="CAK9172234.1"/>
    <property type="molecule type" value="Genomic_DNA"/>
</dbReference>